<dbReference type="Gramene" id="PUZ51449">
    <property type="protein sequence ID" value="PUZ51449"/>
    <property type="gene ID" value="GQ55_6G187800"/>
</dbReference>
<dbReference type="EMBL" id="CM009754">
    <property type="protein sequence ID" value="PUZ51449.1"/>
    <property type="molecule type" value="Genomic_DNA"/>
</dbReference>
<evidence type="ECO:0000256" key="1">
    <source>
        <dbReference type="SAM" id="MobiDB-lite"/>
    </source>
</evidence>
<dbReference type="AlphaFoldDB" id="A0A2T7D786"/>
<dbReference type="OrthoDB" id="10569072at2759"/>
<accession>A0A2T7D786</accession>
<feature type="transmembrane region" description="Helical" evidence="2">
    <location>
        <begin position="76"/>
        <end position="100"/>
    </location>
</feature>
<name>A0A2T7D786_9POAL</name>
<gene>
    <name evidence="3" type="ORF">GQ55_6G187800</name>
</gene>
<keyword evidence="2" id="KW-0472">Membrane</keyword>
<feature type="transmembrane region" description="Helical" evidence="2">
    <location>
        <begin position="130"/>
        <end position="152"/>
    </location>
</feature>
<keyword evidence="4" id="KW-1185">Reference proteome</keyword>
<evidence type="ECO:0000313" key="4">
    <source>
        <dbReference type="Proteomes" id="UP000244336"/>
    </source>
</evidence>
<feature type="transmembrane region" description="Helical" evidence="2">
    <location>
        <begin position="164"/>
        <end position="190"/>
    </location>
</feature>
<feature type="transmembrane region" description="Helical" evidence="2">
    <location>
        <begin position="34"/>
        <end position="56"/>
    </location>
</feature>
<feature type="region of interest" description="Disordered" evidence="1">
    <location>
        <begin position="1"/>
        <end position="24"/>
    </location>
</feature>
<proteinExistence type="predicted"/>
<keyword evidence="2" id="KW-0812">Transmembrane</keyword>
<organism evidence="3 4">
    <name type="scientific">Panicum hallii var. hallii</name>
    <dbReference type="NCBI Taxonomy" id="1504633"/>
    <lineage>
        <taxon>Eukaryota</taxon>
        <taxon>Viridiplantae</taxon>
        <taxon>Streptophyta</taxon>
        <taxon>Embryophyta</taxon>
        <taxon>Tracheophyta</taxon>
        <taxon>Spermatophyta</taxon>
        <taxon>Magnoliopsida</taxon>
        <taxon>Liliopsida</taxon>
        <taxon>Poales</taxon>
        <taxon>Poaceae</taxon>
        <taxon>PACMAD clade</taxon>
        <taxon>Panicoideae</taxon>
        <taxon>Panicodae</taxon>
        <taxon>Paniceae</taxon>
        <taxon>Panicinae</taxon>
        <taxon>Panicum</taxon>
        <taxon>Panicum sect. Panicum</taxon>
    </lineage>
</organism>
<evidence type="ECO:0000256" key="2">
    <source>
        <dbReference type="SAM" id="Phobius"/>
    </source>
</evidence>
<sequence length="203" mass="21469">MAGVESSAAPPQAPPPPPPREAAPAPAGRLADCVVVFVVFGFFGFAWMSSAANAVFIAAEWGYGAGSIEEASAKEIALAASVLLGVFLHAVVLVILGMCWRHESRRSETREVGGGGGTAAQPVRVYQDPVPGAVIVSLVVVFMIVALGVLMLEESWAKRAGYLLLETVFFLGFIVYCFVTCPLLIIRIFVASCAERRETTGSH</sequence>
<evidence type="ECO:0000313" key="3">
    <source>
        <dbReference type="EMBL" id="PUZ51449.1"/>
    </source>
</evidence>
<protein>
    <submittedName>
        <fullName evidence="3">Uncharacterized protein</fullName>
    </submittedName>
</protein>
<feature type="compositionally biased region" description="Pro residues" evidence="1">
    <location>
        <begin position="11"/>
        <end position="21"/>
    </location>
</feature>
<keyword evidence="2" id="KW-1133">Transmembrane helix</keyword>
<reference evidence="3 4" key="1">
    <citation type="submission" date="2018-04" db="EMBL/GenBank/DDBJ databases">
        <title>WGS assembly of Panicum hallii var. hallii HAL2.</title>
        <authorList>
            <person name="Lovell J."/>
            <person name="Jenkins J."/>
            <person name="Lowry D."/>
            <person name="Mamidi S."/>
            <person name="Sreedasyam A."/>
            <person name="Weng X."/>
            <person name="Barry K."/>
            <person name="Bonette J."/>
            <person name="Campitelli B."/>
            <person name="Daum C."/>
            <person name="Gordon S."/>
            <person name="Gould B."/>
            <person name="Lipzen A."/>
            <person name="MacQueen A."/>
            <person name="Palacio-Mejia J."/>
            <person name="Plott C."/>
            <person name="Shakirov E."/>
            <person name="Shu S."/>
            <person name="Yoshinaga Y."/>
            <person name="Zane M."/>
            <person name="Rokhsar D."/>
            <person name="Grimwood J."/>
            <person name="Schmutz J."/>
            <person name="Juenger T."/>
        </authorList>
    </citation>
    <scope>NUCLEOTIDE SEQUENCE [LARGE SCALE GENOMIC DNA]</scope>
    <source>
        <strain evidence="4">cv. HAL2</strain>
    </source>
</reference>
<dbReference type="Proteomes" id="UP000244336">
    <property type="component" value="Chromosome 6"/>
</dbReference>